<keyword evidence="2" id="KW-1185">Reference proteome</keyword>
<reference evidence="1" key="2">
    <citation type="submission" date="2018-03" db="EMBL/GenBank/DDBJ databases">
        <title>The Triticum urartu genome reveals the dynamic nature of wheat genome evolution.</title>
        <authorList>
            <person name="Ling H."/>
            <person name="Ma B."/>
            <person name="Shi X."/>
            <person name="Liu H."/>
            <person name="Dong L."/>
            <person name="Sun H."/>
            <person name="Cao Y."/>
            <person name="Gao Q."/>
            <person name="Zheng S."/>
            <person name="Li Y."/>
            <person name="Yu Y."/>
            <person name="Du H."/>
            <person name="Qi M."/>
            <person name="Li Y."/>
            <person name="Yu H."/>
            <person name="Cui Y."/>
            <person name="Wang N."/>
            <person name="Chen C."/>
            <person name="Wu H."/>
            <person name="Zhao Y."/>
            <person name="Zhang J."/>
            <person name="Li Y."/>
            <person name="Zhou W."/>
            <person name="Zhang B."/>
            <person name="Hu W."/>
            <person name="Eijk M."/>
            <person name="Tang J."/>
            <person name="Witsenboer H."/>
            <person name="Zhao S."/>
            <person name="Li Z."/>
            <person name="Zhang A."/>
            <person name="Wang D."/>
            <person name="Liang C."/>
        </authorList>
    </citation>
    <scope>NUCLEOTIDE SEQUENCE [LARGE SCALE GENOMIC DNA]</scope>
    <source>
        <strain evidence="1">cv. G1812</strain>
    </source>
</reference>
<name>A0A8R7PXS8_TRIUA</name>
<dbReference type="AlphaFoldDB" id="A0A8R7PXS8"/>
<dbReference type="Gramene" id="TuG1812G0300005465.01.T01">
    <property type="protein sequence ID" value="TuG1812G0300005465.01.T01"/>
    <property type="gene ID" value="TuG1812G0300005465.01"/>
</dbReference>
<evidence type="ECO:0000313" key="2">
    <source>
        <dbReference type="Proteomes" id="UP000015106"/>
    </source>
</evidence>
<sequence>MKRVLLCFFRAKWQSCLNVSKVPLNQVEKWNKQRENETFAGPLEIDCLRVSSVAFVSTLLLTYCFVQRGV</sequence>
<dbReference type="Proteomes" id="UP000015106">
    <property type="component" value="Chromosome 3"/>
</dbReference>
<reference evidence="1" key="3">
    <citation type="submission" date="2022-06" db="UniProtKB">
        <authorList>
            <consortium name="EnsemblPlants"/>
        </authorList>
    </citation>
    <scope>IDENTIFICATION</scope>
</reference>
<accession>A0A8R7PXS8</accession>
<proteinExistence type="predicted"/>
<dbReference type="EnsemblPlants" id="TuG1812G0300005465.01.T01">
    <property type="protein sequence ID" value="TuG1812G0300005465.01.T01"/>
    <property type="gene ID" value="TuG1812G0300005465.01"/>
</dbReference>
<protein>
    <submittedName>
        <fullName evidence="1">Uncharacterized protein</fullName>
    </submittedName>
</protein>
<organism evidence="1 2">
    <name type="scientific">Triticum urartu</name>
    <name type="common">Red wild einkorn</name>
    <name type="synonym">Crithodium urartu</name>
    <dbReference type="NCBI Taxonomy" id="4572"/>
    <lineage>
        <taxon>Eukaryota</taxon>
        <taxon>Viridiplantae</taxon>
        <taxon>Streptophyta</taxon>
        <taxon>Embryophyta</taxon>
        <taxon>Tracheophyta</taxon>
        <taxon>Spermatophyta</taxon>
        <taxon>Magnoliopsida</taxon>
        <taxon>Liliopsida</taxon>
        <taxon>Poales</taxon>
        <taxon>Poaceae</taxon>
        <taxon>BOP clade</taxon>
        <taxon>Pooideae</taxon>
        <taxon>Triticodae</taxon>
        <taxon>Triticeae</taxon>
        <taxon>Triticinae</taxon>
        <taxon>Triticum</taxon>
    </lineage>
</organism>
<evidence type="ECO:0000313" key="1">
    <source>
        <dbReference type="EnsemblPlants" id="TuG1812G0300005465.01.T01"/>
    </source>
</evidence>
<reference evidence="2" key="1">
    <citation type="journal article" date="2013" name="Nature">
        <title>Draft genome of the wheat A-genome progenitor Triticum urartu.</title>
        <authorList>
            <person name="Ling H.Q."/>
            <person name="Zhao S."/>
            <person name="Liu D."/>
            <person name="Wang J."/>
            <person name="Sun H."/>
            <person name="Zhang C."/>
            <person name="Fan H."/>
            <person name="Li D."/>
            <person name="Dong L."/>
            <person name="Tao Y."/>
            <person name="Gao C."/>
            <person name="Wu H."/>
            <person name="Li Y."/>
            <person name="Cui Y."/>
            <person name="Guo X."/>
            <person name="Zheng S."/>
            <person name="Wang B."/>
            <person name="Yu K."/>
            <person name="Liang Q."/>
            <person name="Yang W."/>
            <person name="Lou X."/>
            <person name="Chen J."/>
            <person name="Feng M."/>
            <person name="Jian J."/>
            <person name="Zhang X."/>
            <person name="Luo G."/>
            <person name="Jiang Y."/>
            <person name="Liu J."/>
            <person name="Wang Z."/>
            <person name="Sha Y."/>
            <person name="Zhang B."/>
            <person name="Wu H."/>
            <person name="Tang D."/>
            <person name="Shen Q."/>
            <person name="Xue P."/>
            <person name="Zou S."/>
            <person name="Wang X."/>
            <person name="Liu X."/>
            <person name="Wang F."/>
            <person name="Yang Y."/>
            <person name="An X."/>
            <person name="Dong Z."/>
            <person name="Zhang K."/>
            <person name="Zhang X."/>
            <person name="Luo M.C."/>
            <person name="Dvorak J."/>
            <person name="Tong Y."/>
            <person name="Wang J."/>
            <person name="Yang H."/>
            <person name="Li Z."/>
            <person name="Wang D."/>
            <person name="Zhang A."/>
            <person name="Wang J."/>
        </authorList>
    </citation>
    <scope>NUCLEOTIDE SEQUENCE</scope>
    <source>
        <strain evidence="2">cv. G1812</strain>
    </source>
</reference>